<dbReference type="InterPro" id="IPR006626">
    <property type="entry name" value="PbH1"/>
</dbReference>
<dbReference type="PANTHER" id="PTHR11319">
    <property type="entry name" value="G PROTEIN-COUPLED RECEPTOR-RELATED"/>
    <property type="match status" value="1"/>
</dbReference>
<dbReference type="InterPro" id="IPR012334">
    <property type="entry name" value="Pectin_lyas_fold"/>
</dbReference>
<dbReference type="PANTHER" id="PTHR11319:SF35">
    <property type="entry name" value="OUTER MEMBRANE PROTEIN PMPC-RELATED"/>
    <property type="match status" value="1"/>
</dbReference>
<dbReference type="InterPro" id="IPR015919">
    <property type="entry name" value="Cadherin-like_sf"/>
</dbReference>
<dbReference type="GO" id="GO:0016020">
    <property type="term" value="C:membrane"/>
    <property type="evidence" value="ECO:0007669"/>
    <property type="project" value="InterPro"/>
</dbReference>
<dbReference type="NCBIfam" id="NF041518">
    <property type="entry name" value="choice_anch_Q"/>
    <property type="match status" value="9"/>
</dbReference>
<dbReference type="Pfam" id="PF07532">
    <property type="entry name" value="Big_4"/>
    <property type="match status" value="6"/>
</dbReference>
<gene>
    <name evidence="2" type="ORF">SAMN04488101_11451</name>
</gene>
<name>A0A1W2EPF1_9SPHI</name>
<dbReference type="InterPro" id="IPR013783">
    <property type="entry name" value="Ig-like_fold"/>
</dbReference>
<dbReference type="InterPro" id="IPR041286">
    <property type="entry name" value="MBG_2"/>
</dbReference>
<dbReference type="Gene3D" id="2.60.40.10">
    <property type="entry name" value="Immunoglobulins"/>
    <property type="match status" value="11"/>
</dbReference>
<accession>A0A1W2EPF1</accession>
<protein>
    <submittedName>
        <fullName evidence="2">Putative Ig domain-containing protein</fullName>
    </submittedName>
</protein>
<dbReference type="Proteomes" id="UP000192678">
    <property type="component" value="Unassembled WGS sequence"/>
</dbReference>
<proteinExistence type="predicted"/>
<dbReference type="OrthoDB" id="8901262at2"/>
<feature type="domain" description="Carbohydrate-binding/sugar hydrolysis" evidence="1">
    <location>
        <begin position="4012"/>
        <end position="4144"/>
    </location>
</feature>
<dbReference type="Gene3D" id="2.160.20.10">
    <property type="entry name" value="Single-stranded right-handed beta-helix, Pectin lyase-like"/>
    <property type="match status" value="12"/>
</dbReference>
<feature type="domain" description="Carbohydrate-binding/sugar hydrolysis" evidence="1">
    <location>
        <begin position="3613"/>
        <end position="3769"/>
    </location>
</feature>
<dbReference type="Pfam" id="PF07602">
    <property type="entry name" value="DUF1565"/>
    <property type="match status" value="1"/>
</dbReference>
<dbReference type="SMART" id="SM00722">
    <property type="entry name" value="CASH"/>
    <property type="match status" value="4"/>
</dbReference>
<dbReference type="SUPFAM" id="SSF51126">
    <property type="entry name" value="Pectin lyase-like"/>
    <property type="match status" value="16"/>
</dbReference>
<evidence type="ECO:0000313" key="2">
    <source>
        <dbReference type="EMBL" id="SMD11561.1"/>
    </source>
</evidence>
<dbReference type="InterPro" id="IPR006633">
    <property type="entry name" value="Carb-bd_sugar_hydrolysis-dom"/>
</dbReference>
<dbReference type="InterPro" id="IPR011081">
    <property type="entry name" value="Big_4"/>
</dbReference>
<keyword evidence="3" id="KW-1185">Reference proteome</keyword>
<feature type="domain" description="Carbohydrate-binding/sugar hydrolysis" evidence="1">
    <location>
        <begin position="3403"/>
        <end position="3560"/>
    </location>
</feature>
<dbReference type="Pfam" id="PF05345">
    <property type="entry name" value="He_PIG"/>
    <property type="match status" value="10"/>
</dbReference>
<evidence type="ECO:0000259" key="1">
    <source>
        <dbReference type="SMART" id="SM00722"/>
    </source>
</evidence>
<dbReference type="InterPro" id="IPR011050">
    <property type="entry name" value="Pectin_lyase_fold/virulence"/>
</dbReference>
<dbReference type="STRING" id="475255.SAMN04488101_11451"/>
<dbReference type="GO" id="GO:0005509">
    <property type="term" value="F:calcium ion binding"/>
    <property type="evidence" value="ECO:0007669"/>
    <property type="project" value="InterPro"/>
</dbReference>
<dbReference type="Gene3D" id="3.30.160.710">
    <property type="match status" value="1"/>
</dbReference>
<dbReference type="InterPro" id="IPR059226">
    <property type="entry name" value="Choice_anch_Q_dom"/>
</dbReference>
<reference evidence="2 3" key="1">
    <citation type="submission" date="2017-04" db="EMBL/GenBank/DDBJ databases">
        <authorList>
            <person name="Afonso C.L."/>
            <person name="Miller P.J."/>
            <person name="Scott M.A."/>
            <person name="Spackman E."/>
            <person name="Goraichik I."/>
            <person name="Dimitrov K.M."/>
            <person name="Suarez D.L."/>
            <person name="Swayne D.E."/>
        </authorList>
    </citation>
    <scope>NUCLEOTIDE SEQUENCE [LARGE SCALE GENOMIC DNA]</scope>
    <source>
        <strain evidence="2 3">DSM 19625</strain>
    </source>
</reference>
<organism evidence="2 3">
    <name type="scientific">Pedobacter nyackensis</name>
    <dbReference type="NCBI Taxonomy" id="475255"/>
    <lineage>
        <taxon>Bacteria</taxon>
        <taxon>Pseudomonadati</taxon>
        <taxon>Bacteroidota</taxon>
        <taxon>Sphingobacteriia</taxon>
        <taxon>Sphingobacteriales</taxon>
        <taxon>Sphingobacteriaceae</taxon>
        <taxon>Pedobacter</taxon>
    </lineage>
</organism>
<dbReference type="SMART" id="SM00710">
    <property type="entry name" value="PbH1"/>
    <property type="match status" value="60"/>
</dbReference>
<evidence type="ECO:0000313" key="3">
    <source>
        <dbReference type="Proteomes" id="UP000192678"/>
    </source>
</evidence>
<sequence length="7858" mass="822905">MTRIFPNSIVTFLLFFVLSFALDTQAQTRYYVKATATGTGTGTSWQDAFTTLTAAITKSVAGNEIWVAKGTYVSAATTAGTFILKTGVQIYGGFAGTETLLSQRVAAANGLFTLNESVLHGQDVNYHVVSSANNNTTLLDGFTITRGLSAVSTSLSGPYIGAGIYVSSGAAIFQNLWIKENNASAAGGGIYNAGTSASFKNLIVENNNLRSVTAGAGIYNTGGSATFEKIIFKNNTGASTGGGFNNLGASVTMTDVSFENHSVTTNGGGLFNTGNNLTVNRASFIGNYAGQRGAGLYTAAIGAGFVLSNTVFSANAVTGTNVSYLGAGLYFASGTGNIYNCTFSNNTIPYAIANVNTYGAALYSAVTTFNVYNSVFWNNRRGGDVPDQLNITPKIGLYYNLIQDGFANSENTIIGNPEFENSTTHNLRLKNGSIAINAGINAQVVGGTDIAGNTRVVNAAVDLGAYEHSIGAPASIVLQPSTIGNVTRGIPYQLQLTTTGSGAATFQVTYGSLPSGIKLNAQTGLLSGIAMINDDYTFVVKVTQGGQIVSRQYTINVNASPARLHVRAASTAGANSGASWADAYIRLQTALELAKSGDEIWVAKGVYSPVQHLDSTFNMVSGVKIYGGFAGTTETLLTERIANAKGKYTVNESILSGNNVNAHVVTSILALTPESTLDGFTITAGSASSTGVKGYGAGVYISNIPGNGTYSNLVIKNNNATIYGAGMYNNSTGIRLKNVSFEYNAVTTTNRYGGGLYNTGANLDLNDVSFKGNSAVNGGGMWNNAAGIIMTKATFEENVATSGGGLYTTGAINLNQASFIKNATTGNGGGIYGSGTITVNNSIFSANSITAAVATTATNGGGMYFSGTATVTNCTFSNNTTNYTVAGATTIGAGLYAAPAAFGIYNNIFWGNKRGNDVNDQIGGTATNLANNLIQDDYIYGANNLIGNPEFENALTHDLRLKNGSVAINAGNNAYVGPANDLGGNTRIIHNIVDLGAYENTNASAGSLALLPATLPVARRGTVYSQQLSTSASSGVITWEHTIGTLPLGVLFNKQTGILSGVPMYSGAYTFVIKATQNGTMATRQYNLQVNDGATRWHVKGNATGANNGADWTNGLTRLQSALGMAKSGDEIWVAKGVYAPAGHVDSTFNLVSGVKLYGGFAGTETLLSQRIADANGKFTLNNAELHGSSVNKHVVSSTTPMSVETLLDGFTVSGGNATVAAIYGTGIYSLVAAVNGTYKNLIVKNNTGATLGGGMYNTAIAIKLENVHFEGNSATLSTRHGGGFYNNGANAILNNVTFRGNQGIQGGGMYNTAINVTINNAVFENNSVTTTGGGLVNTVAGFILNNGVFENNEAPAAGGGFMNSGTATLTDVTFRSNRSNTTGAGISSTGSLNIDRGLFVNNIALQHGGGIYMNGIATFTNVAFSRNAVTSTAGYYGGGIYVAAGTTNITNATFSKNTVARTLLNSGAGLYRAGGTVNVANSILWGNTQGTGLSDQLNTGVSSVINSTIEDGYATGSAILVGDPLFTDPVNDNLTLKTGSLAIDKGNNGAVGTSKDIEGNPRIYNAIVDHGAYENQGGASLKIAPATLGTITRGALVDIQMTATGGTAPFTWSILSGELPLGLSITPGGRIYGRVMKPTPGGDTFVIAVNNATLIGSKQYTIDAIPGSARFYVNKDAIGKATGANWADAFTDLQPTLSYAIAGDEIWVAKGTYSPGPDVGSTFTMKSGVKWYGGFAGTENELTERVADANNLYAVNETILTGNNKSYHVVTNLEQSTNQTVVDGFSIMGGRTAIGSYSTIPYSAAGIYNNAGEAVFRNLWVKNNNADRFGGGIYNNGPSTFENIRLEKNIANRGAGYGGGLYNLNAFVILRNLTFVENEAVLGGGMFNTVANLSAENLTFLRNKATTSGAGLYHNVGTLNLKKSLFEENTVVGNGGGLMSTTGLNAEDLVFKNNTATTTGAGMMSAGTLTLNRVSFIGNTSAQYGAGLYNNGISRLDNVVFSQNKITTNSTVGYGVGMYNYAGASVLSNTTFSNNTSAYTHATNNAGAGFYMRSGSASIYNSIFWGNKRANALSDQIAGVVTITNSIVENGYAGGTKISIGNPLFTNAAVDNLKIKGGSAAIDVGDNSASGTALDLANLPRVVNGIVDLGAHENQGGESLLILPASLPVSVRGTNISTQFTATGGGTSLTWSISSGALPTGLSFSAEGLLSGRTMFVGNYTFVVSVTDGEFAGTKQFNVVVSPGSTNIYVSEGATAGRKDGSNWPNAFTDLQLALGQATAGDQIWVAKGNYSPGLLVTSTFALKENVKIYGGFAGTEENLAARDTNLIHTTNKSILDGSKGVASYHVVSSTTAVTSETILDGFTISGGRTLTTTSTSYPNVPDQGVNYYGAGIYTSLGRPIFNNLIITNNTALFGGGAFVLSGVATFTNTKFIANSTIGNLGRGAGLYNHTGGITVDKVLFEGNAITAGSATYGGAIFNSGTALISNTTFKDNITGGTGYAYGGAFYSNTSSPVKISNTTFTGNQALNGGAVYIQAGAPEFTDVTFKSNRSRALGGAVISAGTPLFERVYFIDNESTQHGGALQTTGVARLNNVVFSRNRIVALATAGAYGGAMYAANSATLTNVTFSNNSISRNAAGGGALYRAGGTVTISNSIFWGNTREGGVADQIQGVVTIDKSIVQNGISGGTNIAIGNPLFTDAAADNLRLRGGSPAIDMGDNAKVTGATDVEGNLRIFNDVVDMGAFENQGTASLIISPATLQAFSRGDLFEVPLTVSAGGANLVWSITSGVLPSGLSLDAAGVLKGRPLEAGTFTFVVGATDGTLVGRRQYTLLVNPASTQLFVNVAAVSGRNDGSSWEHGYTDFKVAITKALAGDQIWVAKGTYSPGLLATSWFTMKEGVKIYGGFAGTETTLNDRAMPLIHTSNQTILDGSQGVASRHVVFNNIALSNATLLDGFTISGGQGLAGTDSDNNRGAGIYNYAAVKAIFSNLRVINNKAERGAGIYNIGTAVYDKILFEGNEANAVGGGFFNLGGNITMTDVTFRGNSAKLNSGGISQSGGVLNIDRGSFIANTAGQQGGGMYNSSGTANLTNVIFSRNAVTTAGSGYYGGGMYAASATNLNNVTFSDNKIAFTHATTIGGAGLYRSAGVVTVNNGIFWGNTRGSNVPDQLTAGQNVRNTIVQGGYATGVNILIGNPLFANPAQDDLQLKGGSPAIDAGDNLSNTTSTDLAGNPRITNDIIDFGAYESLGGNGLKIQPAVFPSSARGLDPNFQMSVTGGAGNYTWTLQSGTLPTGLVLTNDGLITGRPTVVGTYTFVISVTDGTLVGSKQFNAVITDGPSRLYVRQAATGNNNGSNWANAFTDLQTALTQSKAGDEIWVAKGTYYTGPLASSYFTLKEGVKMYGGFAGTEALLTERNIDNIRTANETILDGSQGTVSYHVVYNAAALTSATVLDGFSIQGGKAAINSTGASYYGGGIYNTNGAAVFSHLWIKNNIAAYGGGLYHIGDAEYTDIIFSNNQSKGTNARGAAVYNVKGFKLTKGVFQNNQLVETGSSTAYGAAIFNSGALMLNEVKFENNLISNGQGGAIYSNSGAIVDISKTEFTGNKATTGGAVFLANGTTTFTDVQFKNNTSTSTAGAMYAAGVVNINRVSFISNSSLQHGAALWSASTLKIDNSIFSRNSVTSTAGYYGGAIFLSSGNALINNTSFSNNSIGYNKGTATLSYGGAVYRSTGTATINNSIFWGNKRGNDVPDQMNVGVIIATSIVQGNYVGGTDIKIGDPMFVNAAADDLHLKGGSLAIDAGENNWQVFDKDLSGNPRVVNATIDLGAYEQDGNGRLMISPAVINPISRGTALDLQLVATGTALPVSWTLQTGKLPTGVTFSADGKFKGVPTVVGTYTFVIGATDGQILGSKQYTIIVQNGISRLFVNRSAAGDNNGSNWANAFTDIQPALDLAGAGDEIWVAKGTYFTGPLAASTFKLKEGVKMYGGFAGTELVLTDRNMADLRSVNETIMDGSQGIASYHVVTNVLALTSATILDGFSIQGGNATLISGNNYQGGGIYNSLGAVQFSNLWVKNNNGTYGGGIYHNGDATYTNIMFSNNQAKGTSARGAAVYNAKGFKLSKGVFENNKILESSSYPGYGAGIFTTGMLDLSEVEFKNNSILNGQGAAIYSNSSAVIKIKKGTFTGNKATTGGALFIASGSPVLEEVVFTDNAATTGGAIYASGVLMLNRASFIHNIAVQHGGAIWSNSNLKIDNSIFSRNEVTSTAAYYGGAIYISSNDVLINNSSFSKNNIGYAKGTATLSYGGALYRNSGTVTIHNSILWGNTRTGTIADQLNAGVIVGNTIVQQDYATGTDVKIGDPLFLDTAADNLQLQGGSLAIDGGENSWQAYDKDLAGKARVINNKIDLGAYENESTERLIITPETIEAITRGASLNLPFSLTGTSLPVTWSLQAGKLPPGVLLTADGKLTGVPNIIGVYTFVVGATDGNLSGNRQYKVTVQNGTGRMYVHEAAAGANNGSDWTNAFKDLQTALELAGAGDEIWVAKGTYYSGPLAASTFKLKEGVKMYGGFAGTETTIEERDTLKIRTDNEAILDGSQGIASYHVVYNAAALTSATVLDGFSIQGGGSAVNTTNNSVNYYGGGIYNSLGAVVFRNLWIKNNLAVYGAGLYHNGDASYTDVTFSNNRSTGYYARGSAVYNVKGFKLNKGVFENNRIIESSSYPGYGAAMFSTGIADLNDVRFESNTVTNGQGGAIYVNSSAVTNLSNASFNGSRATTGGALYLASGTANLSNVSFKDNVATAAGGAIYAGGVLNIDRASFQNNNSGQHGGSIWSSATLKISNTTFSRNKVNSSSAYYGGAVFIYTGTATLTNTTFSKNSIGYYKTGTVNYGGGLYRNSGTVTLNNSILWGNIRGEGMSDQLNLNIKTTNSLISGGYTTGLNIIDANPAFVNADADDLALTGCSPAINTGDNNLAPAGTVDRLGNPRTKAVVIDLGAIEYQSDVITLNPETLPQIPRGAAFSQQLQGGGGTGTYTYKLISGKLPDGLSMDASGLITGNPIVIGKYTFVINVTDGTLCGNRVYNMDVVAGTGVVRILVNQAATAGQNNGSTWDNAYLDLQSALKVSLAGDQIWVAKGTYSPGTLVTSYFQLKEGVKMYGGFAATESTLAERDSLKVRTVNETILTGNNNSRHVVYNYNALTAATVLDGFSISGGRSVPTGTSTGEPYIGAGIYNRIGAATFNHLWIKNNNSNTYGGGMYNGGTGLISNVIFENNGTLNASGSYRYGGGLYNVGVATMRQLEFINNTAAYGGGMYQATAAVTINNISFKDNKATLGGGFYSYSGKVTLNNATFTGNTATQHGGGLYQWSSTLTINGAKFSRNKVTGTGAYFGGALYQYTGTSTLVNVTMSTNSIAYVNATLNKYGGAIYRNAGTLNLHNSIVWGNQRGNGVVDELNLNIKPVSALIRGGYVAGKVIVDKDPLFNLSNEDDLFLSDCSPAINMGDNSLSTVILKDLAGQPRIKTEVVDLGAFENQQDRINVGPAVLPEGLRGVIYEHQMVSSGGSGSYTYAVSYGSLPDGLLLSPSGRISGRPINAGLYTFNITASDGTLCGNRLYTFEVKVGTGKVRIYVNQAATSGMNNSASWEHAFLDLQKGLSSAMAGDTIFVAKGTYTPGLKVNNYFTLKEGVKIYGGFAATEKELADRDSTAIMTTNETILDGANRSYHVVFNRLALTNATVLDGFTISGGKSANGSSTADPYNGGGIYNALGKVIFKNLWVKNNYAYYSGGGIFNSGAATFSNITLEKNTVVQLGGGLYNNAAATFKDVKFIGNKGSQGGGMYHITAALEMKDVVFKNNTATATGGAFYNATNGKPTIIGGLFVGNTAAQHGGAIYHYTGTFNLINAAFSRNRTTVNGYHGGAYYHYTGTTNIVNATFSNNTSAYINASTTTKYGGALYRNTGTVNVANSIFWGNTRGNAIPDQMNAGIVVSTSTVQNGYVTGTTILTKDPQLANAAADDLSLAPCSPVVNMGDNTKITGTTKDLAGEDRIKHTTVDLGAYEFQGIYLENAEQQLPAADQWTSYSHQIQLAEGGAYTYALSQGLLPDGLGLSSSGLISGEPSVAGDYEFTLAVQGADVCGSLKVKIKVNPRAAYIIEVLKPYPVPVKKDTGTPFDQLNLVTQVEVVMSDNSHAMFPVTWQPGNYDGNVEGIYQLTGTLTVPNPDVNRNNLTATARVAVITPIYPYIIAVAPLPPVKVLSGTPYSDVLPLLPKQAQVTYDDGVTREMLNLTWKQGNYNSKVGVYRLYATLGIKEEHANPADFEANVDVYVQHNIIAVEDLADITVDLNTPAANLPLPAAVRVTYHDQTTGFLNVIWDRSQYIADKGAEYDLKGTLQLNDLVSNTGLLFANNKVIIRKNIVSVEGNYAASTPYDTPFDEVILPQTVKVNFDDGTQDTVGVEWAPGSYNKLQSGNYTLTGTLLHNESIDNKNNIKAQMILTVLPKPKNIVSIAVLDTVKVSYGTLLAAIPELTAAVQVTYDDGSTGTLNMTWDTEGYDPLVPEVYSFIGDPVLIPGVVNKDAKTAEINIQVGNKKIIAVQNPTAIIVKYGTPVEDIPFPETVNVTYNDQSAGTEGVIWSSASYNAQLPGVYEFKGALVTGDDIDNPDSLMATVSVTVGPKPLEVVSVAASTMLVPFGTSFVNAQTLFPAQVNVTYDNGTTGMLNVTWEEGDYIADIPGVYELKGTLQLPEDILNPNDVEAVLKVTVGKHLIDTYTSPDTITVVFGTAPESITLRGQLNAKFVDGGNEDLGVDWDLTPYNGNIAGSYLLNGSFTLTDEVENPKPVNPQIVVTVLPREKLIVSLKIDTINVAFGTSLESLQFPVISKATLDDGTLIDIAVQDASFKSPLYNGDAAGEYLFEGAIIVPQGILNTNNLTPKVVVVVDRKQIESIETLPGISVDYDTEFDALTLPEAIKVTYNDASEELLSVSWTKGTYDGKTAGVYTLQGTMVIPDDADNPKGLQPVITVTVAERIKKLLSITRDTVEVSYGTLQSDISFPSTVTGLFDDGSTLSLNVTTWANPDYDATSPGSYEFSSEVVMPALTENPDSIKAAVTVKVAQRYIVSVADPLALTVPYGTAFGTLMLPEMVMVTYNNNEQESLSVNWDGSTYNGVLAGDYILPGTLVPGSPEENKDNKTTSIKVTVLPKLLVLDSVLVNTPLHFPFGTTQEQVLAQLGTQLDAIFTDASTGKVAVSWESPLFNGNVPGSYSFTGLLDMEGKAENPDDITAKVGVIIDNKNVIAVETLADLIDVYGKPFSALGLPATVMVTYDDQTTANLPVLWTEGDYDATLLIPQIIHGELQLTDDVRNDANLQPQIKVTLWKDLLSVAEIAPITVKYGTPFANLGLPASIEVTYNDGSKELLNITWDQAAYTAAPIGELNLTGALTLSANTFNTTDQVASVKVTIEKAAQTITFAPIGDKNYGDDPFKLIATASSGLPVVFELLEGKLDLNGDMATIEGAGDVVLKVSQAGDAFFAPVEAQQTFKINKAMLTVSGDTLTKYFGKENPPFTYHMKGFKYEETGTHVRADATLQGEPAFSTTATLSSPAGDYPVTLSVGTLQADNYEFTFEPGLLTVKNLYHTITFETMGGTTIDPIQVEDGAKLPAVTTTKAGMIFYTWFSDQPMETVFNFDAGITESMTLYAEWTMTSLPESGALSMRTVADYMLGLNELTTAERAAPFSLSLLNGKSHLAKKTAPFKLSDWYGYGPMKKALLNTSTVTAKNETSVAIAIALLSNGGTALAASGICWSTDEHPTIADTRVNAANIGDSQVVVDGLIVGVNYYLKAFAINQAGVSYGNELVFRIKEDGSVEMIKK</sequence>
<dbReference type="SUPFAM" id="SSF49313">
    <property type="entry name" value="Cadherin-like"/>
    <property type="match status" value="2"/>
</dbReference>
<dbReference type="EMBL" id="FWYB01000014">
    <property type="protein sequence ID" value="SMD11561.1"/>
    <property type="molecule type" value="Genomic_DNA"/>
</dbReference>
<dbReference type="InterPro" id="IPR011459">
    <property type="entry name" value="DUF1565"/>
</dbReference>
<dbReference type="Pfam" id="PF18676">
    <property type="entry name" value="MBG_2"/>
    <property type="match status" value="1"/>
</dbReference>
<feature type="domain" description="Carbohydrate-binding/sugar hydrolysis" evidence="1">
    <location>
        <begin position="2535"/>
        <end position="2668"/>
    </location>
</feature>
<dbReference type="RefSeq" id="WP_084291343.1">
    <property type="nucleotide sequence ID" value="NZ_FWYB01000014.1"/>
</dbReference>